<protein>
    <recommendedName>
        <fullName evidence="2">TonB-dependent receptor plug domain-containing protein</fullName>
    </recommendedName>
</protein>
<dbReference type="PANTHER" id="PTHR30069">
    <property type="entry name" value="TONB-DEPENDENT OUTER MEMBRANE RECEPTOR"/>
    <property type="match status" value="1"/>
</dbReference>
<dbReference type="AlphaFoldDB" id="A0A383EZ33"/>
<dbReference type="PANTHER" id="PTHR30069:SF28">
    <property type="entry name" value="TONB-DEPENDENT RECEPTOR YNCD-RELATED"/>
    <property type="match status" value="1"/>
</dbReference>
<gene>
    <name evidence="3" type="ORF">METZ01_LOCUS514567</name>
</gene>
<feature type="transmembrane region" description="Helical" evidence="1">
    <location>
        <begin position="18"/>
        <end position="36"/>
    </location>
</feature>
<dbReference type="GO" id="GO:0009279">
    <property type="term" value="C:cell outer membrane"/>
    <property type="evidence" value="ECO:0007669"/>
    <property type="project" value="TreeGrafter"/>
</dbReference>
<dbReference type="InterPro" id="IPR012910">
    <property type="entry name" value="Plug_dom"/>
</dbReference>
<keyword evidence="1" id="KW-0472">Membrane</keyword>
<dbReference type="GO" id="GO:0044718">
    <property type="term" value="P:siderophore transmembrane transport"/>
    <property type="evidence" value="ECO:0007669"/>
    <property type="project" value="TreeGrafter"/>
</dbReference>
<evidence type="ECO:0000259" key="2">
    <source>
        <dbReference type="Pfam" id="PF07715"/>
    </source>
</evidence>
<feature type="domain" description="TonB-dependent receptor plug" evidence="2">
    <location>
        <begin position="64"/>
        <end position="175"/>
    </location>
</feature>
<dbReference type="PROSITE" id="PS52016">
    <property type="entry name" value="TONB_DEPENDENT_REC_3"/>
    <property type="match status" value="1"/>
</dbReference>
<keyword evidence="1" id="KW-0812">Transmembrane</keyword>
<dbReference type="SUPFAM" id="SSF56935">
    <property type="entry name" value="Porins"/>
    <property type="match status" value="1"/>
</dbReference>
<dbReference type="InterPro" id="IPR037066">
    <property type="entry name" value="Plug_dom_sf"/>
</dbReference>
<evidence type="ECO:0000256" key="1">
    <source>
        <dbReference type="SAM" id="Phobius"/>
    </source>
</evidence>
<name>A0A383EZ33_9ZZZZ</name>
<dbReference type="GO" id="GO:0015344">
    <property type="term" value="F:siderophore uptake transmembrane transporter activity"/>
    <property type="evidence" value="ECO:0007669"/>
    <property type="project" value="TreeGrafter"/>
</dbReference>
<dbReference type="Pfam" id="PF07715">
    <property type="entry name" value="Plug"/>
    <property type="match status" value="1"/>
</dbReference>
<sequence>MNRLNNIELGFKMRRHPWIGGVLIISVIVGVAETFAQSPSWHRGQKEEYLPILKVKATRSNKKITDVPAAMSRIGRSEILNGHPQLTLDEGLTPIPGVFFQNQFNFAQDLRISIRGFGARSSFGVRGVKILVDGISQTLPDGQTQLDSIDPGMIESIEILRGPSSSLYGNSSGGVISINTQKGSELGVGSILRL</sequence>
<proteinExistence type="predicted"/>
<dbReference type="InterPro" id="IPR039426">
    <property type="entry name" value="TonB-dep_rcpt-like"/>
</dbReference>
<organism evidence="3">
    <name type="scientific">marine metagenome</name>
    <dbReference type="NCBI Taxonomy" id="408172"/>
    <lineage>
        <taxon>unclassified sequences</taxon>
        <taxon>metagenomes</taxon>
        <taxon>ecological metagenomes</taxon>
    </lineage>
</organism>
<feature type="non-terminal residue" evidence="3">
    <location>
        <position position="194"/>
    </location>
</feature>
<keyword evidence="1" id="KW-1133">Transmembrane helix</keyword>
<reference evidence="3" key="1">
    <citation type="submission" date="2018-05" db="EMBL/GenBank/DDBJ databases">
        <authorList>
            <person name="Lanie J.A."/>
            <person name="Ng W.-L."/>
            <person name="Kazmierczak K.M."/>
            <person name="Andrzejewski T.M."/>
            <person name="Davidsen T.M."/>
            <person name="Wayne K.J."/>
            <person name="Tettelin H."/>
            <person name="Glass J.I."/>
            <person name="Rusch D."/>
            <person name="Podicherti R."/>
            <person name="Tsui H.-C.T."/>
            <person name="Winkler M.E."/>
        </authorList>
    </citation>
    <scope>NUCLEOTIDE SEQUENCE</scope>
</reference>
<evidence type="ECO:0000313" key="3">
    <source>
        <dbReference type="EMBL" id="SVE61713.1"/>
    </source>
</evidence>
<dbReference type="EMBL" id="UINC01229836">
    <property type="protein sequence ID" value="SVE61713.1"/>
    <property type="molecule type" value="Genomic_DNA"/>
</dbReference>
<accession>A0A383EZ33</accession>
<dbReference type="Gene3D" id="2.170.130.10">
    <property type="entry name" value="TonB-dependent receptor, plug domain"/>
    <property type="match status" value="1"/>
</dbReference>